<feature type="compositionally biased region" description="Basic and acidic residues" evidence="7">
    <location>
        <begin position="1247"/>
        <end position="1260"/>
    </location>
</feature>
<organism evidence="9 10">
    <name type="scientific">Patella caerulea</name>
    <name type="common">Rayed Mediterranean limpet</name>
    <dbReference type="NCBI Taxonomy" id="87958"/>
    <lineage>
        <taxon>Eukaryota</taxon>
        <taxon>Metazoa</taxon>
        <taxon>Spiralia</taxon>
        <taxon>Lophotrochozoa</taxon>
        <taxon>Mollusca</taxon>
        <taxon>Gastropoda</taxon>
        <taxon>Patellogastropoda</taxon>
        <taxon>Patelloidea</taxon>
        <taxon>Patellidae</taxon>
        <taxon>Patella</taxon>
    </lineage>
</organism>
<evidence type="ECO:0000256" key="7">
    <source>
        <dbReference type="SAM" id="MobiDB-lite"/>
    </source>
</evidence>
<keyword evidence="5" id="KW-0460">Magnesium</keyword>
<comment type="caution">
    <text evidence="9">The sequence shown here is derived from an EMBL/GenBank/DDBJ whole genome shotgun (WGS) entry which is preliminary data.</text>
</comment>
<evidence type="ECO:0000256" key="4">
    <source>
        <dbReference type="ARBA" id="ARBA00022723"/>
    </source>
</evidence>
<dbReference type="Pfam" id="PF19088">
    <property type="entry name" value="TUTase"/>
    <property type="match status" value="1"/>
</dbReference>
<evidence type="ECO:0000256" key="5">
    <source>
        <dbReference type="ARBA" id="ARBA00022842"/>
    </source>
</evidence>
<evidence type="ECO:0000256" key="6">
    <source>
        <dbReference type="PROSITE-ProRule" id="PRU00047"/>
    </source>
</evidence>
<dbReference type="InterPro" id="IPR036875">
    <property type="entry name" value="Znf_CCHC_sf"/>
</dbReference>
<dbReference type="SUPFAM" id="SSF81631">
    <property type="entry name" value="PAP/OAS1 substrate-binding domain"/>
    <property type="match status" value="2"/>
</dbReference>
<dbReference type="GO" id="GO:0008270">
    <property type="term" value="F:zinc ion binding"/>
    <property type="evidence" value="ECO:0007669"/>
    <property type="project" value="UniProtKB-KW"/>
</dbReference>
<evidence type="ECO:0000313" key="9">
    <source>
        <dbReference type="EMBL" id="KAK6179644.1"/>
    </source>
</evidence>
<keyword evidence="4" id="KW-0479">Metal-binding</keyword>
<dbReference type="Pfam" id="PF22600">
    <property type="entry name" value="MTPAP-like_central"/>
    <property type="match status" value="1"/>
</dbReference>
<dbReference type="PROSITE" id="PS00028">
    <property type="entry name" value="ZINC_FINGER_C2H2_1"/>
    <property type="match status" value="1"/>
</dbReference>
<feature type="compositionally biased region" description="Polar residues" evidence="7">
    <location>
        <begin position="200"/>
        <end position="243"/>
    </location>
</feature>
<dbReference type="SMART" id="SM00343">
    <property type="entry name" value="ZnF_C2HC"/>
    <property type="match status" value="2"/>
</dbReference>
<feature type="compositionally biased region" description="Low complexity" evidence="7">
    <location>
        <begin position="65"/>
        <end position="88"/>
    </location>
</feature>
<dbReference type="PROSITE" id="PS50158">
    <property type="entry name" value="ZF_CCHC"/>
    <property type="match status" value="1"/>
</dbReference>
<proteinExistence type="predicted"/>
<feature type="compositionally biased region" description="Polar residues" evidence="7">
    <location>
        <begin position="1413"/>
        <end position="1451"/>
    </location>
</feature>
<feature type="compositionally biased region" description="Basic residues" evidence="7">
    <location>
        <begin position="1261"/>
        <end position="1274"/>
    </location>
</feature>
<feature type="compositionally biased region" description="Low complexity" evidence="7">
    <location>
        <begin position="694"/>
        <end position="710"/>
    </location>
</feature>
<evidence type="ECO:0000313" key="10">
    <source>
        <dbReference type="Proteomes" id="UP001347796"/>
    </source>
</evidence>
<evidence type="ECO:0000256" key="2">
    <source>
        <dbReference type="ARBA" id="ARBA00001946"/>
    </source>
</evidence>
<feature type="compositionally biased region" description="Low complexity" evidence="7">
    <location>
        <begin position="122"/>
        <end position="131"/>
    </location>
</feature>
<feature type="compositionally biased region" description="Basic and acidic residues" evidence="7">
    <location>
        <begin position="680"/>
        <end position="689"/>
    </location>
</feature>
<evidence type="ECO:0000256" key="1">
    <source>
        <dbReference type="ARBA" id="ARBA00001936"/>
    </source>
</evidence>
<feature type="region of interest" description="Disordered" evidence="7">
    <location>
        <begin position="659"/>
        <end position="710"/>
    </location>
</feature>
<dbReference type="InterPro" id="IPR001878">
    <property type="entry name" value="Znf_CCHC"/>
</dbReference>
<comment type="cofactor">
    <cofactor evidence="1">
        <name>Mn(2+)</name>
        <dbReference type="ChEBI" id="CHEBI:29035"/>
    </cofactor>
</comment>
<feature type="compositionally biased region" description="Basic and acidic residues" evidence="7">
    <location>
        <begin position="1226"/>
        <end position="1238"/>
    </location>
</feature>
<feature type="domain" description="CCHC-type" evidence="8">
    <location>
        <begin position="1204"/>
        <end position="1219"/>
    </location>
</feature>
<dbReference type="GO" id="GO:0003676">
    <property type="term" value="F:nucleic acid binding"/>
    <property type="evidence" value="ECO:0007669"/>
    <property type="project" value="InterPro"/>
</dbReference>
<dbReference type="PANTHER" id="PTHR12271">
    <property type="entry name" value="POLY A POLYMERASE CID PAP -RELATED"/>
    <property type="match status" value="1"/>
</dbReference>
<sequence>MSEHPLTHDSVWLQQRKYEEAEAFYQKHLTGPPCTSSRKKNRKKMAEAADTTAITDDLKRILKLSTSSEGSPSPGTKTPSQSKTNVSTSKKKRKSGKTKKEQAKSAESTETLETNKNDNGKSSASGSLSISVDRQGNRTLHQQQVNNTPDKTQWKGQNPGKKGIPKSKQNINDAEKSSTQEVKKETPSSSATPQKRGKSSPENYEGQQSRGDSNRNNSAQSGKKSSNSKDNVKPVQNTDTQISEAEKMFKDKLENNWIFPLRKKSTKFPRANFFCRVCSYHLDLKEDCNRHMGEKRHQRRKEVTESENILRFIPKPTEKQLESLDVLLKDIYKQQVLTTAEIKTRKSIVQSLKEYMKKTIPDIEMEMYGSTLSGFGLKTSDINIYVHSPSSKSMPKVLVSIYEQFKESGERFKNVENDFYSKVPAVIYEDPNTSIKCQLTINSCFARDTSRLLSVYSSLDPRVVQLGITFRTWAKICGLDRQKEGTLPAYSLSLMTVYYLQNTTPPILPTFHKNFPKFAECEEKKEEWFSYITKEATKWKTENKQSLSELWLGILRFYVLNFDTANEVVSIKMEKQSRIEKKWNSKKLAIEDPFAPKLNVARTVSNAMIYEYLQDTLRKAYHYFGLPRNSQGESWIPMKSLETMAATNALKEYKQTETLSNATENNSNHERTLENSNTDSVDRVKDSPLDVKTSSSNSSPSTDLSNSNNSQLIVKQQQCDSANDMDISEPEKHISCLKTFALDFAEKIINHAIKECKNCHHPSSDPPSDSAVTTSSTEQDVAATDSKIDIASFIDIEGLQDKECFYQFTEDVLSDGKGLPVICGFCEGEGHLRNNCPEDVLPKLRPLPGMTAKHLGVLSETLKNVIYDFAPTAKDKADRRWILKDIENFIQQHLYPNARLQLFGSSCNGFGFSKSDLDICLTFKDKTSEGLDYVQVIKNLSAKLERHEGLRSITAITTAKVPIVKFRHRQSGLEGDISLYNTLAQHNTTLLEMYSCIDERVSILGYALKVFAKVCEIGDASKGSLSSYAYVLMLLHYLQQVEPPVIPVLQELHTGKKPELIIEGWNVWFYDDFNSLRNVWPGFGKNTQSIGELWLGLFKYYSEFPVKDNVITIRQKGPLSRFEKLWNGECLAIEDPFDLSHNLGGGLSKKMNNYIFHALIHARELYGTPFETVPNIVANYNSPADYFFDPQLLTEGRPPNDRGCRECGKIGHIAKKCPQHLKNVQRKKEREARQRELKQQQQQIQNHRGDLPRDEHSDRNGHRHTPNREPRRRNNSYNEYSRDRAPLLPTPVIRTRNDSHPGNRPSPQPLMDMVIDNGNNMSSHQLQSSPYNIHQVSNSSPEQHHIPNTSTNKINNNPLCNQQSVTPAGTYVTTSSGCRVFLPSNTPSQQFTQSSPQANIPYSLSRPSFPTMTYGYQSTSATSQPVQPNQPMSHHQGPNGSQNFNIRNNTPPRHKSYYVNQSVRNTQGRPQ</sequence>
<feature type="region of interest" description="Disordered" evidence="7">
    <location>
        <begin position="1335"/>
        <end position="1358"/>
    </location>
</feature>
<feature type="region of interest" description="Disordered" evidence="7">
    <location>
        <begin position="1413"/>
        <end position="1471"/>
    </location>
</feature>
<name>A0AAN8JR78_PATCE</name>
<reference evidence="9 10" key="1">
    <citation type="submission" date="2024-01" db="EMBL/GenBank/DDBJ databases">
        <title>The genome of the rayed Mediterranean limpet Patella caerulea (Linnaeus, 1758).</title>
        <authorList>
            <person name="Anh-Thu Weber A."/>
            <person name="Halstead-Nussloch G."/>
        </authorList>
    </citation>
    <scope>NUCLEOTIDE SEQUENCE [LARGE SCALE GENOMIC DNA]</scope>
    <source>
        <strain evidence="9">AATW-2023a</strain>
        <tissue evidence="9">Whole specimen</tissue>
    </source>
</reference>
<accession>A0AAN8JR78</accession>
<keyword evidence="6" id="KW-0862">Zinc</keyword>
<dbReference type="InterPro" id="IPR043519">
    <property type="entry name" value="NT_sf"/>
</dbReference>
<gene>
    <name evidence="9" type="ORF">SNE40_011956</name>
</gene>
<feature type="compositionally biased region" description="Polar residues" evidence="7">
    <location>
        <begin position="132"/>
        <end position="156"/>
    </location>
</feature>
<feature type="region of interest" description="Disordered" evidence="7">
    <location>
        <begin position="759"/>
        <end position="779"/>
    </location>
</feature>
<evidence type="ECO:0000256" key="3">
    <source>
        <dbReference type="ARBA" id="ARBA00022679"/>
    </source>
</evidence>
<feature type="compositionally biased region" description="Polar residues" evidence="7">
    <location>
        <begin position="1458"/>
        <end position="1471"/>
    </location>
</feature>
<feature type="region of interest" description="Disordered" evidence="7">
    <location>
        <begin position="26"/>
        <end position="243"/>
    </location>
</feature>
<dbReference type="SUPFAM" id="SSF57756">
    <property type="entry name" value="Retrovirus zinc finger-like domains"/>
    <property type="match status" value="1"/>
</dbReference>
<dbReference type="SUPFAM" id="SSF81301">
    <property type="entry name" value="Nucleotidyltransferase"/>
    <property type="match status" value="2"/>
</dbReference>
<dbReference type="InterPro" id="IPR045100">
    <property type="entry name" value="TUT4/7_NTP_transf"/>
</dbReference>
<comment type="cofactor">
    <cofactor evidence="2">
        <name>Mg(2+)</name>
        <dbReference type="ChEBI" id="CHEBI:18420"/>
    </cofactor>
</comment>
<dbReference type="Pfam" id="PF03828">
    <property type="entry name" value="PAP_assoc"/>
    <property type="match status" value="2"/>
</dbReference>
<keyword evidence="6" id="KW-0863">Zinc-finger</keyword>
<dbReference type="PANTHER" id="PTHR12271:SF66">
    <property type="entry name" value="TERMINAL URIDYLYLTRANSFERASE TAILOR"/>
    <property type="match status" value="1"/>
</dbReference>
<dbReference type="Gene3D" id="3.30.460.10">
    <property type="entry name" value="Beta Polymerase, domain 2"/>
    <property type="match status" value="2"/>
</dbReference>
<dbReference type="InterPro" id="IPR002058">
    <property type="entry name" value="PAP_assoc"/>
</dbReference>
<feature type="region of interest" description="Disordered" evidence="7">
    <location>
        <begin position="1218"/>
        <end position="1310"/>
    </location>
</feature>
<evidence type="ECO:0000259" key="8">
    <source>
        <dbReference type="PROSITE" id="PS50158"/>
    </source>
</evidence>
<protein>
    <recommendedName>
        <fullName evidence="8">CCHC-type domain-containing protein</fullName>
    </recommendedName>
</protein>
<dbReference type="EMBL" id="JAZGQO010000008">
    <property type="protein sequence ID" value="KAK6179644.1"/>
    <property type="molecule type" value="Genomic_DNA"/>
</dbReference>
<keyword evidence="3" id="KW-0808">Transferase</keyword>
<dbReference type="Gene3D" id="1.10.1410.10">
    <property type="match status" value="2"/>
</dbReference>
<keyword evidence="10" id="KW-1185">Reference proteome</keyword>
<dbReference type="InterPro" id="IPR013087">
    <property type="entry name" value="Znf_C2H2_type"/>
</dbReference>
<feature type="compositionally biased region" description="Low complexity" evidence="7">
    <location>
        <begin position="766"/>
        <end position="777"/>
    </location>
</feature>
<dbReference type="InterPro" id="IPR054708">
    <property type="entry name" value="MTPAP-like_central"/>
</dbReference>
<dbReference type="GO" id="GO:0031123">
    <property type="term" value="P:RNA 3'-end processing"/>
    <property type="evidence" value="ECO:0007669"/>
    <property type="project" value="TreeGrafter"/>
</dbReference>
<dbReference type="CDD" id="cd05402">
    <property type="entry name" value="NT_PAP_TUTase"/>
    <property type="match status" value="2"/>
</dbReference>
<dbReference type="Proteomes" id="UP001347796">
    <property type="component" value="Unassembled WGS sequence"/>
</dbReference>
<dbReference type="GO" id="GO:0050265">
    <property type="term" value="F:RNA uridylyltransferase activity"/>
    <property type="evidence" value="ECO:0007669"/>
    <property type="project" value="TreeGrafter"/>
</dbReference>
<feature type="compositionally biased region" description="Basic and acidic residues" evidence="7">
    <location>
        <begin position="173"/>
        <end position="186"/>
    </location>
</feature>